<keyword evidence="4 5" id="KW-0472">Membrane</keyword>
<dbReference type="InterPro" id="IPR035952">
    <property type="entry name" value="Rhomboid-like_sf"/>
</dbReference>
<feature type="transmembrane region" description="Helical" evidence="5">
    <location>
        <begin position="12"/>
        <end position="37"/>
    </location>
</feature>
<feature type="transmembrane region" description="Helical" evidence="5">
    <location>
        <begin position="176"/>
        <end position="195"/>
    </location>
</feature>
<feature type="transmembrane region" description="Helical" evidence="5">
    <location>
        <begin position="66"/>
        <end position="84"/>
    </location>
</feature>
<dbReference type="AlphaFoldDB" id="A0A931LSZ1"/>
<evidence type="ECO:0000256" key="1">
    <source>
        <dbReference type="ARBA" id="ARBA00004141"/>
    </source>
</evidence>
<keyword evidence="3 5" id="KW-1133">Transmembrane helix</keyword>
<protein>
    <recommendedName>
        <fullName evidence="8">Rhomboid family intramembrane serine protease</fullName>
    </recommendedName>
</protein>
<accession>A0A931LSZ1</accession>
<dbReference type="SUPFAM" id="SSF144091">
    <property type="entry name" value="Rhomboid-like"/>
    <property type="match status" value="1"/>
</dbReference>
<evidence type="ECO:0000256" key="2">
    <source>
        <dbReference type="ARBA" id="ARBA00022692"/>
    </source>
</evidence>
<name>A0A931LSZ1_FIMGI</name>
<feature type="transmembrane region" description="Helical" evidence="5">
    <location>
        <begin position="123"/>
        <end position="140"/>
    </location>
</feature>
<sequence>MSNAFDDYLRRVRLMAAPVTIAIIGLIVAGLIGSLVAPTILSNRLSFRLDGLATHPWAALSYPFDSGGNVLTPVFAGMWLWWFGASVERDLGSARFAAFWVLVTALSAGAVGLGWIVGSTRGVLLGPWLPIASVTVAWGTRYPEVPVGLMFVVSLAGKWVALLAGVLVLFGYGGGAPIVGVFAVLPLVGCYYFAADKIGFLPFRRAAGPRASWKAHERRDSGYFADVRKREKERDERERLRKLFESSLDDDQSEGGARG</sequence>
<evidence type="ECO:0000256" key="3">
    <source>
        <dbReference type="ARBA" id="ARBA00022989"/>
    </source>
</evidence>
<dbReference type="EMBL" id="JACOSL010000003">
    <property type="protein sequence ID" value="MBI1755568.1"/>
    <property type="molecule type" value="Genomic_DNA"/>
</dbReference>
<dbReference type="GO" id="GO:0016020">
    <property type="term" value="C:membrane"/>
    <property type="evidence" value="ECO:0007669"/>
    <property type="project" value="UniProtKB-SubCell"/>
</dbReference>
<feature type="transmembrane region" description="Helical" evidence="5">
    <location>
        <begin position="147"/>
        <end position="170"/>
    </location>
</feature>
<evidence type="ECO:0000313" key="7">
    <source>
        <dbReference type="Proteomes" id="UP000727962"/>
    </source>
</evidence>
<evidence type="ECO:0000256" key="4">
    <source>
        <dbReference type="ARBA" id="ARBA00023136"/>
    </source>
</evidence>
<comment type="caution">
    <text evidence="6">The sequence shown here is derived from an EMBL/GenBank/DDBJ whole genome shotgun (WGS) entry which is preliminary data.</text>
</comment>
<evidence type="ECO:0008006" key="8">
    <source>
        <dbReference type="Google" id="ProtNLM"/>
    </source>
</evidence>
<reference evidence="6" key="1">
    <citation type="submission" date="2020-07" db="EMBL/GenBank/DDBJ databases">
        <title>Huge and variable diversity of episymbiotic CPR bacteria and DPANN archaea in groundwater ecosystems.</title>
        <authorList>
            <person name="He C.Y."/>
            <person name="Keren R."/>
            <person name="Whittaker M."/>
            <person name="Farag I.F."/>
            <person name="Doudna J."/>
            <person name="Cate J.H.D."/>
            <person name="Banfield J.F."/>
        </authorList>
    </citation>
    <scope>NUCLEOTIDE SEQUENCE</scope>
    <source>
        <strain evidence="6">NC_groundwater_17_Pr7_B-0.1um_64_12</strain>
    </source>
</reference>
<keyword evidence="2 5" id="KW-0812">Transmembrane</keyword>
<proteinExistence type="predicted"/>
<evidence type="ECO:0000256" key="5">
    <source>
        <dbReference type="SAM" id="Phobius"/>
    </source>
</evidence>
<dbReference type="Proteomes" id="UP000727962">
    <property type="component" value="Unassembled WGS sequence"/>
</dbReference>
<evidence type="ECO:0000313" key="6">
    <source>
        <dbReference type="EMBL" id="MBI1755568.1"/>
    </source>
</evidence>
<dbReference type="Gene3D" id="1.20.1540.10">
    <property type="entry name" value="Rhomboid-like"/>
    <property type="match status" value="1"/>
</dbReference>
<gene>
    <name evidence="6" type="ORF">HYR64_00485</name>
</gene>
<organism evidence="6 7">
    <name type="scientific">Fimbriimonas ginsengisoli</name>
    <dbReference type="NCBI Taxonomy" id="1005039"/>
    <lineage>
        <taxon>Bacteria</taxon>
        <taxon>Bacillati</taxon>
        <taxon>Armatimonadota</taxon>
        <taxon>Fimbriimonadia</taxon>
        <taxon>Fimbriimonadales</taxon>
        <taxon>Fimbriimonadaceae</taxon>
        <taxon>Fimbriimonas</taxon>
    </lineage>
</organism>
<comment type="subcellular location">
    <subcellularLocation>
        <location evidence="1">Membrane</location>
        <topology evidence="1">Multi-pass membrane protein</topology>
    </subcellularLocation>
</comment>
<feature type="transmembrane region" description="Helical" evidence="5">
    <location>
        <begin position="96"/>
        <end position="117"/>
    </location>
</feature>